<evidence type="ECO:0000313" key="2">
    <source>
        <dbReference type="Proteomes" id="UP000298327"/>
    </source>
</evidence>
<name>A0A4Y9Y5A6_9AGAM</name>
<evidence type="ECO:0000313" key="1">
    <source>
        <dbReference type="EMBL" id="TFY57674.1"/>
    </source>
</evidence>
<gene>
    <name evidence="1" type="ORF">EVG20_g8450</name>
</gene>
<reference evidence="1 2" key="1">
    <citation type="submission" date="2019-02" db="EMBL/GenBank/DDBJ databases">
        <title>Genome sequencing of the rare red list fungi Dentipellis fragilis.</title>
        <authorList>
            <person name="Buettner E."/>
            <person name="Kellner H."/>
        </authorList>
    </citation>
    <scope>NUCLEOTIDE SEQUENCE [LARGE SCALE GENOMIC DNA]</scope>
    <source>
        <strain evidence="1 2">DSM 105465</strain>
    </source>
</reference>
<dbReference type="Proteomes" id="UP000298327">
    <property type="component" value="Unassembled WGS sequence"/>
</dbReference>
<dbReference type="OrthoDB" id="2720314at2759"/>
<dbReference type="AlphaFoldDB" id="A0A4Y9Y5A6"/>
<protein>
    <submittedName>
        <fullName evidence="1">Uncharacterized protein</fullName>
    </submittedName>
</protein>
<keyword evidence="2" id="KW-1185">Reference proteome</keyword>
<organism evidence="1 2">
    <name type="scientific">Dentipellis fragilis</name>
    <dbReference type="NCBI Taxonomy" id="205917"/>
    <lineage>
        <taxon>Eukaryota</taxon>
        <taxon>Fungi</taxon>
        <taxon>Dikarya</taxon>
        <taxon>Basidiomycota</taxon>
        <taxon>Agaricomycotina</taxon>
        <taxon>Agaricomycetes</taxon>
        <taxon>Russulales</taxon>
        <taxon>Hericiaceae</taxon>
        <taxon>Dentipellis</taxon>
    </lineage>
</organism>
<dbReference type="EMBL" id="SEOQ01000733">
    <property type="protein sequence ID" value="TFY57674.1"/>
    <property type="molecule type" value="Genomic_DNA"/>
</dbReference>
<accession>A0A4Y9Y5A6</accession>
<comment type="caution">
    <text evidence="1">The sequence shown here is derived from an EMBL/GenBank/DDBJ whole genome shotgun (WGS) entry which is preliminary data.</text>
</comment>
<sequence>MPPTSKRRRSGLSGVELASAVVAVKALVNKTRQDRALNTEEVTEEDETDLQQLQGILQMLQSKIDPPQSYSFSGFTVDHLRKMGISFSDVLTSKTDVASQLAKADSLGADGLWSADMLYRHLQFLEGLNEAAARLWINAFFYRVASMTPNGSKVVLSVEQGIPSVTLSDQSLQTVSGYIYWTAIATSPEQARRFLYQPQLQELKSEDSALFVSEAKGPDQLLQHHISQAIYEMSRKTMIRGVLTNGRGWVFLILKLNSGGGGTYFASREIFVHAHGEIEREAVSKISAIIADWVCLTECCPNPEA</sequence>
<proteinExistence type="predicted"/>